<dbReference type="Gene3D" id="1.20.1440.60">
    <property type="entry name" value="23S rRNA-intervening sequence"/>
    <property type="match status" value="1"/>
</dbReference>
<comment type="caution">
    <text evidence="1">The sequence shown here is derived from an EMBL/GenBank/DDBJ whole genome shotgun (WGS) entry which is preliminary data.</text>
</comment>
<name>A0ABR9UTY2_9CHRO</name>
<dbReference type="RefSeq" id="WP_193932640.1">
    <property type="nucleotide sequence ID" value="NZ_CAWPMZ010000063.1"/>
</dbReference>
<dbReference type="Pfam" id="PF05635">
    <property type="entry name" value="23S_rRNA_IVP"/>
    <property type="match status" value="1"/>
</dbReference>
<evidence type="ECO:0000313" key="2">
    <source>
        <dbReference type="Proteomes" id="UP000651156"/>
    </source>
</evidence>
<dbReference type="PANTHER" id="PTHR38471:SF2">
    <property type="entry name" value="FOUR HELIX BUNDLE PROTEIN"/>
    <property type="match status" value="1"/>
</dbReference>
<proteinExistence type="predicted"/>
<dbReference type="EMBL" id="JADEWN010000033">
    <property type="protein sequence ID" value="MBE9191503.1"/>
    <property type="molecule type" value="Genomic_DNA"/>
</dbReference>
<reference evidence="1 2" key="1">
    <citation type="submission" date="2020-10" db="EMBL/GenBank/DDBJ databases">
        <authorList>
            <person name="Castelo-Branco R."/>
            <person name="Eusebio N."/>
            <person name="Adriana R."/>
            <person name="Vieira A."/>
            <person name="Brugerolle De Fraissinette N."/>
            <person name="Rezende De Castro R."/>
            <person name="Schneider M.P."/>
            <person name="Vasconcelos V."/>
            <person name="Leao P.N."/>
        </authorList>
    </citation>
    <scope>NUCLEOTIDE SEQUENCE [LARGE SCALE GENOMIC DNA]</scope>
    <source>
        <strain evidence="1 2">LEGE 06123</strain>
    </source>
</reference>
<evidence type="ECO:0000313" key="1">
    <source>
        <dbReference type="EMBL" id="MBE9191503.1"/>
    </source>
</evidence>
<dbReference type="InterPro" id="IPR012657">
    <property type="entry name" value="23S_rRNA-intervening_sequence"/>
</dbReference>
<dbReference type="Proteomes" id="UP000651156">
    <property type="component" value="Unassembled WGS sequence"/>
</dbReference>
<dbReference type="NCBIfam" id="TIGR02436">
    <property type="entry name" value="four helix bundle protein"/>
    <property type="match status" value="1"/>
</dbReference>
<dbReference type="CDD" id="cd16377">
    <property type="entry name" value="23S_rRNA_IVP_like"/>
    <property type="match status" value="1"/>
</dbReference>
<keyword evidence="2" id="KW-1185">Reference proteome</keyword>
<organism evidence="1 2">
    <name type="scientific">Gloeocapsopsis crepidinum LEGE 06123</name>
    <dbReference type="NCBI Taxonomy" id="588587"/>
    <lineage>
        <taxon>Bacteria</taxon>
        <taxon>Bacillati</taxon>
        <taxon>Cyanobacteriota</taxon>
        <taxon>Cyanophyceae</taxon>
        <taxon>Oscillatoriophycideae</taxon>
        <taxon>Chroococcales</taxon>
        <taxon>Chroococcaceae</taxon>
        <taxon>Gloeocapsopsis</taxon>
    </lineage>
</organism>
<protein>
    <submittedName>
        <fullName evidence="1">Four helix bundle protein</fullName>
    </submittedName>
</protein>
<dbReference type="SUPFAM" id="SSF158446">
    <property type="entry name" value="IVS-encoded protein-like"/>
    <property type="match status" value="1"/>
</dbReference>
<dbReference type="InterPro" id="IPR036583">
    <property type="entry name" value="23S_rRNA_IVS_sf"/>
</dbReference>
<sequence length="105" mass="11842">MAEEVYRLTQSFPKQEMYGLSSQMQRAAVSIPSNIAEGHGRDSTKEFLHFLSVALGSLFELETQLTLAGRLGYLDKGELENVLSRMDEISRMMRGLQKSLRSKLS</sequence>
<gene>
    <name evidence="1" type="ORF">IQ230_14325</name>
</gene>
<accession>A0ABR9UTY2</accession>
<dbReference type="PANTHER" id="PTHR38471">
    <property type="entry name" value="FOUR HELIX BUNDLE PROTEIN"/>
    <property type="match status" value="1"/>
</dbReference>